<keyword evidence="7 8" id="KW-0413">Isomerase</keyword>
<feature type="region of interest" description="Disordered" evidence="10">
    <location>
        <begin position="861"/>
        <end position="880"/>
    </location>
</feature>
<dbReference type="Pfam" id="PF03989">
    <property type="entry name" value="DNA_gyraseA_C"/>
    <property type="match status" value="6"/>
</dbReference>
<dbReference type="Proteomes" id="UP001152876">
    <property type="component" value="Unassembled WGS sequence"/>
</dbReference>
<dbReference type="HAMAP" id="MF_01897">
    <property type="entry name" value="GyrA"/>
    <property type="match status" value="1"/>
</dbReference>
<keyword evidence="3 8" id="KW-0547">Nucleotide-binding</keyword>
<evidence type="ECO:0000256" key="4">
    <source>
        <dbReference type="ARBA" id="ARBA00022840"/>
    </source>
</evidence>
<dbReference type="CDD" id="cd00187">
    <property type="entry name" value="TOP4c"/>
    <property type="match status" value="1"/>
</dbReference>
<dbReference type="InterPro" id="IPR002205">
    <property type="entry name" value="Topo_IIA_dom_A"/>
</dbReference>
<dbReference type="InterPro" id="IPR035516">
    <property type="entry name" value="Gyrase/topoIV_suA_C"/>
</dbReference>
<evidence type="ECO:0000313" key="12">
    <source>
        <dbReference type="EMBL" id="MDG5975109.1"/>
    </source>
</evidence>
<dbReference type="NCBIfam" id="NF004043">
    <property type="entry name" value="PRK05560.1"/>
    <property type="match status" value="1"/>
</dbReference>
<dbReference type="InterPro" id="IPR013757">
    <property type="entry name" value="Topo_IIA_A_a_sf"/>
</dbReference>
<evidence type="ECO:0000256" key="7">
    <source>
        <dbReference type="ARBA" id="ARBA00023235"/>
    </source>
</evidence>
<dbReference type="FunFam" id="3.30.1360.40:FF:000002">
    <property type="entry name" value="DNA gyrase subunit A"/>
    <property type="match status" value="1"/>
</dbReference>
<evidence type="ECO:0000259" key="11">
    <source>
        <dbReference type="PROSITE" id="PS52040"/>
    </source>
</evidence>
<comment type="subcellular location">
    <subcellularLocation>
        <location evidence="8">Cytoplasm</location>
    </subcellularLocation>
</comment>
<comment type="caution">
    <text evidence="12">The sequence shown here is derived from an EMBL/GenBank/DDBJ whole genome shotgun (WGS) entry which is preliminary data.</text>
</comment>
<proteinExistence type="inferred from homology"/>
<dbReference type="Gene3D" id="3.30.1360.40">
    <property type="match status" value="1"/>
</dbReference>
<comment type="function">
    <text evidence="8">A type II topoisomerase that negatively supercoils closed circular double-stranded (ds) DNA in an ATP-dependent manner to modulate DNA topology and maintain chromosomes in an underwound state. Negative supercoiling favors strand separation, and DNA replication, transcription, recombination and repair, all of which involve strand separation. Also able to catalyze the interconversion of other topological isomers of dsDNA rings, including catenanes and knotted rings. Type II topoisomerases break and join 2 DNA strands simultaneously in an ATP-dependent manner.</text>
</comment>
<dbReference type="GO" id="GO:0005524">
    <property type="term" value="F:ATP binding"/>
    <property type="evidence" value="ECO:0007669"/>
    <property type="project" value="UniProtKB-UniRule"/>
</dbReference>
<dbReference type="GO" id="GO:0005694">
    <property type="term" value="C:chromosome"/>
    <property type="evidence" value="ECO:0007669"/>
    <property type="project" value="InterPro"/>
</dbReference>
<reference evidence="12" key="1">
    <citation type="submission" date="2013-01" db="EMBL/GenBank/DDBJ databases">
        <title>Genome draft of Hydrogenophaga taeniospiralis 2K1.</title>
        <authorList>
            <person name="Gomila M."/>
            <person name="Lalucat J."/>
        </authorList>
    </citation>
    <scope>NUCLEOTIDE SEQUENCE</scope>
    <source>
        <strain evidence="12">CCUG 15921</strain>
    </source>
</reference>
<dbReference type="RefSeq" id="WP_068167037.1">
    <property type="nucleotide sequence ID" value="NZ_AOGK01000005.1"/>
</dbReference>
<dbReference type="EMBL" id="AOGK01000005">
    <property type="protein sequence ID" value="MDG5975109.1"/>
    <property type="molecule type" value="Genomic_DNA"/>
</dbReference>
<feature type="short sequence motif" description="GyrA-box" evidence="8">
    <location>
        <begin position="572"/>
        <end position="578"/>
    </location>
</feature>
<keyword evidence="4 8" id="KW-0067">ATP-binding</keyword>
<keyword evidence="8" id="KW-0963">Cytoplasm</keyword>
<dbReference type="PROSITE" id="PS52040">
    <property type="entry name" value="TOPO_IIA"/>
    <property type="match status" value="1"/>
</dbReference>
<protein>
    <recommendedName>
        <fullName evidence="8">DNA gyrase subunit A</fullName>
        <ecNumber evidence="8">5.6.2.2</ecNumber>
    </recommendedName>
</protein>
<evidence type="ECO:0000256" key="3">
    <source>
        <dbReference type="ARBA" id="ARBA00022741"/>
    </source>
</evidence>
<dbReference type="Gene3D" id="3.90.199.10">
    <property type="entry name" value="Topoisomerase II, domain 5"/>
    <property type="match status" value="1"/>
</dbReference>
<dbReference type="Pfam" id="PF00521">
    <property type="entry name" value="DNA_topoisoIV"/>
    <property type="match status" value="1"/>
</dbReference>
<feature type="domain" description="Topo IIA-type catalytic" evidence="11">
    <location>
        <begin position="34"/>
        <end position="545"/>
    </location>
</feature>
<name>A0A9X4S9H5_9BURK</name>
<comment type="similarity">
    <text evidence="2 8">Belongs to the type II topoisomerase GyrA/ParC subunit family.</text>
</comment>
<dbReference type="OrthoDB" id="9806486at2"/>
<dbReference type="GO" id="GO:0006261">
    <property type="term" value="P:DNA-templated DNA replication"/>
    <property type="evidence" value="ECO:0007669"/>
    <property type="project" value="UniProtKB-UniRule"/>
</dbReference>
<sequence length="880" mass="97990">MTQFAKETLPISLEEEMRRSYLDYAMSVIVGRALPDARDGLKPVHRRVLFAMHELNNDWNRAYKKSARIVGDVIGKYHPHGDSAVYDTIVRMAQDFSLRHMLVDGQGNFGSVDGDNAAAMRYTEIRLAKIAHEMLADIDKETVNFGPNYDGSEKEPLVLPSRLPNLLVNGSSGIAVGMATNIPPHNLNEVVDACLHLLKNPEATIDELMEIIPAPDFPTAGIIYGMNGVRDGYRTGRGRVVMRAKCHFEDIDKGQRQSIIVDELPYQVNKKTLQERIAELVHEKKIEGISHIQDESDKSGMRLVIELKRGEVPEVVLNNLYKQTQLQDTFGINMVALIDGQPRLCNLKDLIQVFLEHRREVVTRRTVFNLRKARERGHVLEGLAVALANIDDFIRIIRESPTPPVAKAELMARPWDSQLVREMLTRTRADGGVINADDYRPDGLEKAFGMGSDGLYRLSETQAQEILQMRLQRLTGLEQDKIVAEYKEVMGEIDDLLDILAKPERVSAIIGEELTEVKIEFGQTKLGARRSEIEHSAQDLSTEDLITPTDMVVTLSHSGYIKSQPLSEYRAQKRGGRGKQATATKEDDWIDQLFIANTHDYILCFSNRGRLYWLKVWEVPAGSRGSRGRPIVNMFPLQEGEKINVVLPLTGEMRSFPSDRFVFMATSMGTVKKTALDEFSNPRKAGIIAVDLDDGDFLIGAALTDGQHDVMLFSDGGKAVRFDENDVRPMGRNARGVRGMMIEDSQSVIAMLVAEDEEQSVLTATVNGYGKRTPIGEYTRHGRGTKGMIAIQQSERNGKVVAATLVHTDDEIMLITDKGVLVRTRVSEIREMGRATQGVTLIALDEGAELSGLQRIVENDANVPELADPGEADDTGAEAP</sequence>
<dbReference type="SUPFAM" id="SSF56719">
    <property type="entry name" value="Type II DNA topoisomerase"/>
    <property type="match status" value="1"/>
</dbReference>
<dbReference type="InterPro" id="IPR006691">
    <property type="entry name" value="GyrA/parC_rep"/>
</dbReference>
<evidence type="ECO:0000256" key="10">
    <source>
        <dbReference type="SAM" id="MobiDB-lite"/>
    </source>
</evidence>
<dbReference type="GO" id="GO:0034335">
    <property type="term" value="F:DNA negative supercoiling activity"/>
    <property type="evidence" value="ECO:0007669"/>
    <property type="project" value="UniProtKB-ARBA"/>
</dbReference>
<comment type="catalytic activity">
    <reaction evidence="1 8 9">
        <text>ATP-dependent breakage, passage and rejoining of double-stranded DNA.</text>
        <dbReference type="EC" id="5.6.2.2"/>
    </reaction>
</comment>
<evidence type="ECO:0000256" key="8">
    <source>
        <dbReference type="HAMAP-Rule" id="MF_01897"/>
    </source>
</evidence>
<evidence type="ECO:0000313" key="13">
    <source>
        <dbReference type="Proteomes" id="UP001152876"/>
    </source>
</evidence>
<accession>A0A9X4S9H5</accession>
<dbReference type="PANTHER" id="PTHR43493:SF5">
    <property type="entry name" value="DNA GYRASE SUBUNIT A, CHLOROPLASTIC_MITOCHONDRIAL"/>
    <property type="match status" value="1"/>
</dbReference>
<comment type="miscellaneous">
    <text evidence="8">Few gyrases are as efficient as E.coli at forming negative supercoils. Not all organisms have 2 type II topoisomerases; in organisms with a single type II topoisomerase this enzyme also has to decatenate newly replicated chromosomes.</text>
</comment>
<keyword evidence="5 8" id="KW-0799">Topoisomerase</keyword>
<dbReference type="NCBIfam" id="TIGR01063">
    <property type="entry name" value="gyrA"/>
    <property type="match status" value="1"/>
</dbReference>
<evidence type="ECO:0000256" key="5">
    <source>
        <dbReference type="ARBA" id="ARBA00023029"/>
    </source>
</evidence>
<dbReference type="SMART" id="SM00434">
    <property type="entry name" value="TOP4c"/>
    <property type="match status" value="1"/>
</dbReference>
<comment type="subunit">
    <text evidence="8">Heterotetramer, composed of two GyrA and two GyrB chains. In the heterotetramer, GyrA contains the active site tyrosine that forms a transient covalent intermediate with DNA, while GyrB binds cofactors and catalyzes ATP hydrolysis.</text>
</comment>
<gene>
    <name evidence="8" type="primary">gyrA</name>
    <name evidence="12" type="ORF">H010_07606</name>
</gene>
<dbReference type="GO" id="GO:0003677">
    <property type="term" value="F:DNA binding"/>
    <property type="evidence" value="ECO:0007669"/>
    <property type="project" value="UniProtKB-UniRule"/>
</dbReference>
<dbReference type="GO" id="GO:0006265">
    <property type="term" value="P:DNA topological change"/>
    <property type="evidence" value="ECO:0007669"/>
    <property type="project" value="UniProtKB-UniRule"/>
</dbReference>
<dbReference type="Gene3D" id="1.10.268.10">
    <property type="entry name" value="Topoisomerase, domain 3"/>
    <property type="match status" value="1"/>
</dbReference>
<dbReference type="InterPro" id="IPR050220">
    <property type="entry name" value="Type_II_DNA_Topoisomerases"/>
</dbReference>
<evidence type="ECO:0000256" key="9">
    <source>
        <dbReference type="PROSITE-ProRule" id="PRU01384"/>
    </source>
</evidence>
<dbReference type="SUPFAM" id="SSF101904">
    <property type="entry name" value="GyrA/ParC C-terminal domain-like"/>
    <property type="match status" value="1"/>
</dbReference>
<dbReference type="InterPro" id="IPR013760">
    <property type="entry name" value="Topo_IIA-like_dom_sf"/>
</dbReference>
<dbReference type="GO" id="GO:0005737">
    <property type="term" value="C:cytoplasm"/>
    <property type="evidence" value="ECO:0007669"/>
    <property type="project" value="UniProtKB-SubCell"/>
</dbReference>
<dbReference type="GO" id="GO:0009330">
    <property type="term" value="C:DNA topoisomerase type II (double strand cut, ATP-hydrolyzing) complex"/>
    <property type="evidence" value="ECO:0007669"/>
    <property type="project" value="TreeGrafter"/>
</dbReference>
<dbReference type="FunFam" id="2.120.10.90:FF:000004">
    <property type="entry name" value="DNA gyrase subunit A"/>
    <property type="match status" value="1"/>
</dbReference>
<dbReference type="Gene3D" id="2.120.10.90">
    <property type="entry name" value="DNA gyrase/topoisomerase IV, subunit A, C-terminal"/>
    <property type="match status" value="1"/>
</dbReference>
<dbReference type="InterPro" id="IPR013758">
    <property type="entry name" value="Topo_IIA_A/C_ab"/>
</dbReference>
<dbReference type="NCBIfam" id="NF004044">
    <property type="entry name" value="PRK05561.1"/>
    <property type="match status" value="1"/>
</dbReference>
<evidence type="ECO:0000256" key="2">
    <source>
        <dbReference type="ARBA" id="ARBA00008263"/>
    </source>
</evidence>
<evidence type="ECO:0000256" key="6">
    <source>
        <dbReference type="ARBA" id="ARBA00023125"/>
    </source>
</evidence>
<feature type="active site" description="O-(5'-phospho-DNA)-tyrosine intermediate" evidence="8 9">
    <location>
        <position position="122"/>
    </location>
</feature>
<evidence type="ECO:0000256" key="1">
    <source>
        <dbReference type="ARBA" id="ARBA00000185"/>
    </source>
</evidence>
<dbReference type="PANTHER" id="PTHR43493">
    <property type="entry name" value="DNA GYRASE/TOPOISOMERASE SUBUNIT A"/>
    <property type="match status" value="1"/>
</dbReference>
<dbReference type="EC" id="5.6.2.2" evidence="8"/>
<dbReference type="InterPro" id="IPR005743">
    <property type="entry name" value="GyrA"/>
</dbReference>
<keyword evidence="6 8" id="KW-0238">DNA-binding</keyword>
<organism evidence="12 13">
    <name type="scientific">Hydrogenophaga taeniospiralis CCUG 15921</name>
    <dbReference type="NCBI Taxonomy" id="1281780"/>
    <lineage>
        <taxon>Bacteria</taxon>
        <taxon>Pseudomonadati</taxon>
        <taxon>Pseudomonadota</taxon>
        <taxon>Betaproteobacteria</taxon>
        <taxon>Burkholderiales</taxon>
        <taxon>Comamonadaceae</taxon>
        <taxon>Hydrogenophaga</taxon>
    </lineage>
</organism>
<dbReference type="FunFam" id="3.90.199.10:FF:000001">
    <property type="entry name" value="DNA gyrase subunit A"/>
    <property type="match status" value="1"/>
</dbReference>
<keyword evidence="13" id="KW-1185">Reference proteome</keyword>
<feature type="compositionally biased region" description="Acidic residues" evidence="10">
    <location>
        <begin position="868"/>
        <end position="880"/>
    </location>
</feature>
<dbReference type="AlphaFoldDB" id="A0A9X4S9H5"/>